<gene>
    <name evidence="2" type="ORF">GTA08_BOTSDO08819</name>
</gene>
<keyword evidence="3" id="KW-1185">Reference proteome</keyword>
<proteinExistence type="predicted"/>
<name>A0A8H4IKU8_9PEZI</name>
<evidence type="ECO:0000313" key="3">
    <source>
        <dbReference type="Proteomes" id="UP000572817"/>
    </source>
</evidence>
<evidence type="ECO:0000313" key="2">
    <source>
        <dbReference type="EMBL" id="KAF4302986.1"/>
    </source>
</evidence>
<dbReference type="AlphaFoldDB" id="A0A8H4IKU8"/>
<feature type="region of interest" description="Disordered" evidence="1">
    <location>
        <begin position="1"/>
        <end position="29"/>
    </location>
</feature>
<evidence type="ECO:0000256" key="1">
    <source>
        <dbReference type="SAM" id="MobiDB-lite"/>
    </source>
</evidence>
<protein>
    <submittedName>
        <fullName evidence="2">Uncharacterized protein</fullName>
    </submittedName>
</protein>
<dbReference type="EMBL" id="WWBZ02000062">
    <property type="protein sequence ID" value="KAF4302986.1"/>
    <property type="molecule type" value="Genomic_DNA"/>
</dbReference>
<reference evidence="2" key="1">
    <citation type="submission" date="2020-04" db="EMBL/GenBank/DDBJ databases">
        <title>Genome Assembly and Annotation of Botryosphaeria dothidea sdau 11-99, a Latent Pathogen of Apple Fruit Ring Rot in China.</title>
        <authorList>
            <person name="Yu C."/>
            <person name="Diao Y."/>
            <person name="Lu Q."/>
            <person name="Zhao J."/>
            <person name="Cui S."/>
            <person name="Peng C."/>
            <person name="He B."/>
            <person name="Liu H."/>
        </authorList>
    </citation>
    <scope>NUCLEOTIDE SEQUENCE [LARGE SCALE GENOMIC DNA]</scope>
    <source>
        <strain evidence="2">Sdau11-99</strain>
    </source>
</reference>
<comment type="caution">
    <text evidence="2">The sequence shown here is derived from an EMBL/GenBank/DDBJ whole genome shotgun (WGS) entry which is preliminary data.</text>
</comment>
<sequence length="79" mass="8319">MSLFAQTPGPKAPADAPAAINPPAETRLPLRDLDLPLSAEAQRPPSIYRLKNGVSGASTSTKPCLDLPLWVRNVDIAAS</sequence>
<organism evidence="2 3">
    <name type="scientific">Botryosphaeria dothidea</name>
    <dbReference type="NCBI Taxonomy" id="55169"/>
    <lineage>
        <taxon>Eukaryota</taxon>
        <taxon>Fungi</taxon>
        <taxon>Dikarya</taxon>
        <taxon>Ascomycota</taxon>
        <taxon>Pezizomycotina</taxon>
        <taxon>Dothideomycetes</taxon>
        <taxon>Dothideomycetes incertae sedis</taxon>
        <taxon>Botryosphaeriales</taxon>
        <taxon>Botryosphaeriaceae</taxon>
        <taxon>Botryosphaeria</taxon>
    </lineage>
</organism>
<feature type="compositionally biased region" description="Low complexity" evidence="1">
    <location>
        <begin position="8"/>
        <end position="24"/>
    </location>
</feature>
<accession>A0A8H4IKU8</accession>
<dbReference type="Proteomes" id="UP000572817">
    <property type="component" value="Unassembled WGS sequence"/>
</dbReference>